<sequence length="297" mass="33047">MLVPFLHTTANVESWPRAWHLHPVLVPLLTAAGVGYLIALRAARRSGRRLPPAWRAVAYFAGLAALAVALLGPPDHFNGVLFWVHMVQHLLLMLVAAPLLVLGRPIWLALWALAPRTRRGILRATLGSRPVRSSLSLLTHPLTVLFLYNGSFIAWHLPSLYQAAVVNELVHELEHASFFGTALLFWQVLLDPRPWRPRLSTEAAVLLLFITWMASDLLCATVTLSSELLYPIYAAQPRPWRLSPLGDQRLGGAIMWAAAGVLYVALLLAFLAYPAMRRASKPRHRPERPSGQRHLAS</sequence>
<organism evidence="7">
    <name type="scientific">Thermorudis peleae</name>
    <dbReference type="NCBI Taxonomy" id="1382356"/>
    <lineage>
        <taxon>Bacteria</taxon>
        <taxon>Pseudomonadati</taxon>
        <taxon>Thermomicrobiota</taxon>
        <taxon>Thermomicrobia</taxon>
        <taxon>Thermomicrobia incertae sedis</taxon>
        <taxon>Thermorudis</taxon>
    </lineage>
</organism>
<keyword evidence="2" id="KW-1003">Cell membrane</keyword>
<dbReference type="Pfam" id="PF09678">
    <property type="entry name" value="Caa3_CtaG"/>
    <property type="match status" value="1"/>
</dbReference>
<feature type="transmembrane region" description="Helical" evidence="6">
    <location>
        <begin position="135"/>
        <end position="155"/>
    </location>
</feature>
<keyword evidence="4 6" id="KW-1133">Transmembrane helix</keyword>
<evidence type="ECO:0000256" key="4">
    <source>
        <dbReference type="ARBA" id="ARBA00022989"/>
    </source>
</evidence>
<evidence type="ECO:0000256" key="5">
    <source>
        <dbReference type="ARBA" id="ARBA00023136"/>
    </source>
</evidence>
<name>A0A831X9V6_9BACT</name>
<dbReference type="AlphaFoldDB" id="A0A831X9V6"/>
<evidence type="ECO:0000256" key="3">
    <source>
        <dbReference type="ARBA" id="ARBA00022692"/>
    </source>
</evidence>
<dbReference type="EMBL" id="DSIY01000339">
    <property type="protein sequence ID" value="HEG92650.1"/>
    <property type="molecule type" value="Genomic_DNA"/>
</dbReference>
<dbReference type="InterPro" id="IPR019108">
    <property type="entry name" value="Caa3_assmbl_CtaG-rel"/>
</dbReference>
<gene>
    <name evidence="7" type="ORF">ENP34_14620</name>
</gene>
<dbReference type="GO" id="GO:0005886">
    <property type="term" value="C:plasma membrane"/>
    <property type="evidence" value="ECO:0007669"/>
    <property type="project" value="UniProtKB-SubCell"/>
</dbReference>
<evidence type="ECO:0000313" key="7">
    <source>
        <dbReference type="EMBL" id="HEG92650.1"/>
    </source>
</evidence>
<comment type="subcellular location">
    <subcellularLocation>
        <location evidence="1">Cell membrane</location>
        <topology evidence="1">Multi-pass membrane protein</topology>
    </subcellularLocation>
</comment>
<feature type="transmembrane region" description="Helical" evidence="6">
    <location>
        <begin position="175"/>
        <end position="192"/>
    </location>
</feature>
<evidence type="ECO:0000256" key="6">
    <source>
        <dbReference type="SAM" id="Phobius"/>
    </source>
</evidence>
<feature type="transmembrane region" description="Helical" evidence="6">
    <location>
        <begin position="204"/>
        <end position="233"/>
    </location>
</feature>
<keyword evidence="5 6" id="KW-0472">Membrane</keyword>
<feature type="transmembrane region" description="Helical" evidence="6">
    <location>
        <begin position="20"/>
        <end position="40"/>
    </location>
</feature>
<comment type="caution">
    <text evidence="7">The sequence shown here is derived from an EMBL/GenBank/DDBJ whole genome shotgun (WGS) entry which is preliminary data.</text>
</comment>
<reference evidence="7" key="1">
    <citation type="journal article" date="2020" name="mSystems">
        <title>Genome- and Community-Level Interaction Insights into Carbon Utilization and Element Cycling Functions of Hydrothermarchaeota in Hydrothermal Sediment.</title>
        <authorList>
            <person name="Zhou Z."/>
            <person name="Liu Y."/>
            <person name="Xu W."/>
            <person name="Pan J."/>
            <person name="Luo Z.H."/>
            <person name="Li M."/>
        </authorList>
    </citation>
    <scope>NUCLEOTIDE SEQUENCE [LARGE SCALE GENOMIC DNA]</scope>
    <source>
        <strain evidence="7">SpSt-210</strain>
    </source>
</reference>
<proteinExistence type="predicted"/>
<feature type="transmembrane region" description="Helical" evidence="6">
    <location>
        <begin position="91"/>
        <end position="114"/>
    </location>
</feature>
<evidence type="ECO:0000256" key="1">
    <source>
        <dbReference type="ARBA" id="ARBA00004651"/>
    </source>
</evidence>
<feature type="transmembrane region" description="Helical" evidence="6">
    <location>
        <begin position="253"/>
        <end position="275"/>
    </location>
</feature>
<evidence type="ECO:0000256" key="2">
    <source>
        <dbReference type="ARBA" id="ARBA00022475"/>
    </source>
</evidence>
<accession>A0A831X9V6</accession>
<protein>
    <submittedName>
        <fullName evidence="7">Cytochrome c oxidase assembly protein</fullName>
    </submittedName>
</protein>
<keyword evidence="3 6" id="KW-0812">Transmembrane</keyword>
<feature type="transmembrane region" description="Helical" evidence="6">
    <location>
        <begin position="52"/>
        <end position="71"/>
    </location>
</feature>